<name>A0ABP7F795_9MICO</name>
<sequence>MERCDSCGRELASTWKFCIYCGRPMHRAVPALAAIPAAIRPDLSTEEEAKKYDAPFWVGIGMGALGLVLIVYAAIQIYTSYA</sequence>
<keyword evidence="4" id="KW-1185">Reference proteome</keyword>
<dbReference type="Pfam" id="PF13240">
    <property type="entry name" value="Zn_Ribbon_1"/>
    <property type="match status" value="1"/>
</dbReference>
<dbReference type="Proteomes" id="UP001501004">
    <property type="component" value="Unassembled WGS sequence"/>
</dbReference>
<protein>
    <recommendedName>
        <fullName evidence="2">Zinc-ribbon domain-containing protein</fullName>
    </recommendedName>
</protein>
<comment type="caution">
    <text evidence="3">The sequence shown here is derived from an EMBL/GenBank/DDBJ whole genome shotgun (WGS) entry which is preliminary data.</text>
</comment>
<dbReference type="RefSeq" id="WP_344753693.1">
    <property type="nucleotide sequence ID" value="NZ_BAABAE010000002.1"/>
</dbReference>
<dbReference type="InterPro" id="IPR026870">
    <property type="entry name" value="Zinc_ribbon_dom"/>
</dbReference>
<organism evidence="3 4">
    <name type="scientific">Leifsonella bigeumensis</name>
    <dbReference type="NCBI Taxonomy" id="433643"/>
    <lineage>
        <taxon>Bacteria</taxon>
        <taxon>Bacillati</taxon>
        <taxon>Actinomycetota</taxon>
        <taxon>Actinomycetes</taxon>
        <taxon>Micrococcales</taxon>
        <taxon>Microbacteriaceae</taxon>
        <taxon>Leifsonella</taxon>
    </lineage>
</organism>
<evidence type="ECO:0000256" key="1">
    <source>
        <dbReference type="SAM" id="Phobius"/>
    </source>
</evidence>
<dbReference type="EMBL" id="BAABAE010000002">
    <property type="protein sequence ID" value="GAA3732985.1"/>
    <property type="molecule type" value="Genomic_DNA"/>
</dbReference>
<gene>
    <name evidence="3" type="ORF">GCM10022239_06630</name>
</gene>
<proteinExistence type="predicted"/>
<keyword evidence="1" id="KW-1133">Transmembrane helix</keyword>
<evidence type="ECO:0000259" key="2">
    <source>
        <dbReference type="Pfam" id="PF13240"/>
    </source>
</evidence>
<keyword evidence="1" id="KW-0472">Membrane</keyword>
<feature type="domain" description="Zinc-ribbon" evidence="2">
    <location>
        <begin position="4"/>
        <end position="24"/>
    </location>
</feature>
<keyword evidence="1" id="KW-0812">Transmembrane</keyword>
<evidence type="ECO:0000313" key="3">
    <source>
        <dbReference type="EMBL" id="GAA3732985.1"/>
    </source>
</evidence>
<feature type="transmembrane region" description="Helical" evidence="1">
    <location>
        <begin position="54"/>
        <end position="75"/>
    </location>
</feature>
<reference evidence="4" key="1">
    <citation type="journal article" date="2019" name="Int. J. Syst. Evol. Microbiol.">
        <title>The Global Catalogue of Microorganisms (GCM) 10K type strain sequencing project: providing services to taxonomists for standard genome sequencing and annotation.</title>
        <authorList>
            <consortium name="The Broad Institute Genomics Platform"/>
            <consortium name="The Broad Institute Genome Sequencing Center for Infectious Disease"/>
            <person name="Wu L."/>
            <person name="Ma J."/>
        </authorList>
    </citation>
    <scope>NUCLEOTIDE SEQUENCE [LARGE SCALE GENOMIC DNA]</scope>
    <source>
        <strain evidence="4">JCM 16949</strain>
    </source>
</reference>
<accession>A0ABP7F795</accession>
<evidence type="ECO:0000313" key="4">
    <source>
        <dbReference type="Proteomes" id="UP001501004"/>
    </source>
</evidence>